<feature type="signal peptide" evidence="8">
    <location>
        <begin position="1"/>
        <end position="25"/>
    </location>
</feature>
<reference evidence="10 12" key="2">
    <citation type="submission" date="2019-03" db="EMBL/GenBank/DDBJ databases">
        <title>Genomic Encyclopedia of Type Strains, Phase IV (KMG-IV): sequencing the most valuable type-strain genomes for metagenomic binning, comparative biology and taxonomic classification.</title>
        <authorList>
            <person name="Goeker M."/>
        </authorList>
    </citation>
    <scope>NUCLEOTIDE SEQUENCE [LARGE SCALE GENOMIC DNA]</scope>
    <source>
        <strain evidence="10 12">DSM 101483</strain>
    </source>
</reference>
<organism evidence="10 12">
    <name type="scientific">Pseudodesulfovibrio indicus</name>
    <dbReference type="NCBI Taxonomy" id="1716143"/>
    <lineage>
        <taxon>Bacteria</taxon>
        <taxon>Pseudomonadati</taxon>
        <taxon>Thermodesulfobacteriota</taxon>
        <taxon>Desulfovibrionia</taxon>
        <taxon>Desulfovibrionales</taxon>
        <taxon>Desulfovibrionaceae</taxon>
    </lineage>
</organism>
<keyword evidence="11" id="KW-1185">Reference proteome</keyword>
<protein>
    <submittedName>
        <fullName evidence="10">Long-chain fatty acid transport protein</fullName>
    </submittedName>
</protein>
<evidence type="ECO:0000256" key="1">
    <source>
        <dbReference type="ARBA" id="ARBA00004571"/>
    </source>
</evidence>
<proteinExistence type="inferred from homology"/>
<dbReference type="Pfam" id="PF03349">
    <property type="entry name" value="Toluene_X"/>
    <property type="match status" value="1"/>
</dbReference>
<feature type="chain" id="PRO_5044548181" evidence="8">
    <location>
        <begin position="26"/>
        <end position="406"/>
    </location>
</feature>
<evidence type="ECO:0000313" key="10">
    <source>
        <dbReference type="EMBL" id="TDT89749.1"/>
    </source>
</evidence>
<evidence type="ECO:0000313" key="11">
    <source>
        <dbReference type="Proteomes" id="UP000055611"/>
    </source>
</evidence>
<evidence type="ECO:0000256" key="7">
    <source>
        <dbReference type="ARBA" id="ARBA00023237"/>
    </source>
</evidence>
<keyword evidence="4" id="KW-0812">Transmembrane</keyword>
<evidence type="ECO:0000313" key="12">
    <source>
        <dbReference type="Proteomes" id="UP000295506"/>
    </source>
</evidence>
<dbReference type="InterPro" id="IPR005017">
    <property type="entry name" value="OMPP1/FadL/TodX"/>
</dbReference>
<evidence type="ECO:0000256" key="4">
    <source>
        <dbReference type="ARBA" id="ARBA00022692"/>
    </source>
</evidence>
<evidence type="ECO:0000256" key="8">
    <source>
        <dbReference type="SAM" id="SignalP"/>
    </source>
</evidence>
<dbReference type="SUPFAM" id="SSF56935">
    <property type="entry name" value="Porins"/>
    <property type="match status" value="1"/>
</dbReference>
<dbReference type="RefSeq" id="WP_066802914.1">
    <property type="nucleotide sequence ID" value="NZ_CP014206.1"/>
</dbReference>
<dbReference type="AlphaFoldDB" id="A0A126QN22"/>
<dbReference type="KEGG" id="dej:AWY79_09660"/>
<keyword evidence="7" id="KW-0998">Cell outer membrane</keyword>
<comment type="subcellular location">
    <subcellularLocation>
        <location evidence="1">Cell outer membrane</location>
        <topology evidence="1">Multi-pass membrane protein</topology>
    </subcellularLocation>
</comment>
<keyword evidence="5 8" id="KW-0732">Signal</keyword>
<dbReference type="OrthoDB" id="9922at2"/>
<evidence type="ECO:0000256" key="2">
    <source>
        <dbReference type="ARBA" id="ARBA00008163"/>
    </source>
</evidence>
<dbReference type="EMBL" id="CP014206">
    <property type="protein sequence ID" value="AMK11362.1"/>
    <property type="molecule type" value="Genomic_DNA"/>
</dbReference>
<dbReference type="GO" id="GO:0009279">
    <property type="term" value="C:cell outer membrane"/>
    <property type="evidence" value="ECO:0007669"/>
    <property type="project" value="UniProtKB-SubCell"/>
</dbReference>
<dbReference type="GO" id="GO:0015483">
    <property type="term" value="F:long-chain fatty acid transporting porin activity"/>
    <property type="evidence" value="ECO:0007669"/>
    <property type="project" value="TreeGrafter"/>
</dbReference>
<sequence length="406" mass="44265">MKRASAFFVFSFLVCLLATTSMVHAGGFALYEWGNRALGMGTANYATGNDASVVAYNPAQMTRLEGTNVYAGVTAISPSSDVYINGNKNQTQNQVFPVPHGYVTHQLNDDWTLGVGVFTRFGLGTDYNNDWAGSTLLKDALLETFSLNPSAAYKVNDDLSIGGGIEIIKGSFIVRKDLPAAFGSGGLKTDVSGTSVAFNLGLLYDINDMLSLGVSYRSPVHFEGEGSAQVTGNGFGLNADGNCKMTADFPASYNLGLGFTPIEDLTIEFDVVYTQWEQFDRIEFDFSGFTLPDKSEDFNYKSTWRFQLGAEYLFTDYFALRAGYVYDQTPTRGDYASPMLPANDRQMFTLGAGYNWDKWTLDLAGMYIITKARTGMTMADAAGTSYSVDFKGGRTWGLGTSIGYSF</sequence>
<evidence type="ECO:0000256" key="3">
    <source>
        <dbReference type="ARBA" id="ARBA00022452"/>
    </source>
</evidence>
<evidence type="ECO:0000256" key="5">
    <source>
        <dbReference type="ARBA" id="ARBA00022729"/>
    </source>
</evidence>
<dbReference type="Gene3D" id="2.40.160.60">
    <property type="entry name" value="Outer membrane protein transport protein (OMPP1/FadL/TodX)"/>
    <property type="match status" value="1"/>
</dbReference>
<dbReference type="Proteomes" id="UP000055611">
    <property type="component" value="Chromosome"/>
</dbReference>
<dbReference type="EMBL" id="SOBK01000003">
    <property type="protein sequence ID" value="TDT89749.1"/>
    <property type="molecule type" value="Genomic_DNA"/>
</dbReference>
<gene>
    <name evidence="9" type="ORF">AWY79_09660</name>
    <name evidence="10" type="ORF">EDC59_10344</name>
</gene>
<comment type="similarity">
    <text evidence="2">Belongs to the OmpP1/FadL family.</text>
</comment>
<accession>A0A126QN22</accession>
<evidence type="ECO:0000313" key="9">
    <source>
        <dbReference type="EMBL" id="AMK11362.1"/>
    </source>
</evidence>
<reference evidence="9 11" key="1">
    <citation type="journal article" date="2016" name="Front. Microbiol.">
        <title>Genome Sequence of the Piezophilic, Mesophilic Sulfate-Reducing Bacterium Desulfovibrio indicus J2T.</title>
        <authorList>
            <person name="Cao J."/>
            <person name="Maignien L."/>
            <person name="Shao Z."/>
            <person name="Alain K."/>
            <person name="Jebbar M."/>
        </authorList>
    </citation>
    <scope>NUCLEOTIDE SEQUENCE [LARGE SCALE GENOMIC DNA]</scope>
    <source>
        <strain evidence="9 11">J2</strain>
    </source>
</reference>
<dbReference type="PANTHER" id="PTHR35093:SF8">
    <property type="entry name" value="OUTER MEMBRANE PROTEIN NMB0088-RELATED"/>
    <property type="match status" value="1"/>
</dbReference>
<keyword evidence="6" id="KW-0472">Membrane</keyword>
<dbReference type="Proteomes" id="UP000295506">
    <property type="component" value="Unassembled WGS sequence"/>
</dbReference>
<name>A0A126QN22_9BACT</name>
<keyword evidence="3" id="KW-1134">Transmembrane beta strand</keyword>
<evidence type="ECO:0000256" key="6">
    <source>
        <dbReference type="ARBA" id="ARBA00023136"/>
    </source>
</evidence>
<dbReference type="PANTHER" id="PTHR35093">
    <property type="entry name" value="OUTER MEMBRANE PROTEIN NMB0088-RELATED"/>
    <property type="match status" value="1"/>
</dbReference>